<dbReference type="OrthoDB" id="9802771at2"/>
<protein>
    <submittedName>
        <fullName evidence="2">TIGR01244 family phosphatase</fullName>
    </submittedName>
</protein>
<feature type="domain" description="Beta-lactamase hydrolase-like protein phosphatase-like" evidence="1">
    <location>
        <begin position="2"/>
        <end position="110"/>
    </location>
</feature>
<dbReference type="SUPFAM" id="SSF52799">
    <property type="entry name" value="(Phosphotyrosine protein) phosphatases II"/>
    <property type="match status" value="1"/>
</dbReference>
<proteinExistence type="predicted"/>
<dbReference type="InterPro" id="IPR005939">
    <property type="entry name" value="BLH_phosphatase-like"/>
</dbReference>
<dbReference type="Proteomes" id="UP000283087">
    <property type="component" value="Unassembled WGS sequence"/>
</dbReference>
<accession>A0A430KS35</accession>
<dbReference type="AlphaFoldDB" id="A0A430KS35"/>
<dbReference type="NCBIfam" id="TIGR01244">
    <property type="entry name" value="TIGR01244 family sulfur transferase"/>
    <property type="match status" value="1"/>
</dbReference>
<dbReference type="GO" id="GO:0016787">
    <property type="term" value="F:hydrolase activity"/>
    <property type="evidence" value="ECO:0007669"/>
    <property type="project" value="InterPro"/>
</dbReference>
<keyword evidence="3" id="KW-1185">Reference proteome</keyword>
<dbReference type="InterPro" id="IPR029021">
    <property type="entry name" value="Prot-tyrosine_phosphatase-like"/>
</dbReference>
<sequence length="140" mass="15430">MDIKVLEPGFSICHAIYPRDMAELKAQGFRSIICHRQPGEAEDHIDDSELRQAAAAEGIEWVEIPVTPGEYTTEAIEAFGAAIERLPTPILGFCRSGRRAVSLWVHNQAKQQSCDIGQLLQAAHAAGHDLHAEKDSFIKN</sequence>
<evidence type="ECO:0000313" key="3">
    <source>
        <dbReference type="Proteomes" id="UP000283087"/>
    </source>
</evidence>
<dbReference type="RefSeq" id="WP_126157923.1">
    <property type="nucleotide sequence ID" value="NZ_RQXW01000005.1"/>
</dbReference>
<dbReference type="EMBL" id="RQXW01000005">
    <property type="protein sequence ID" value="RTE66325.1"/>
    <property type="molecule type" value="Genomic_DNA"/>
</dbReference>
<dbReference type="Gene3D" id="3.90.190.10">
    <property type="entry name" value="Protein tyrosine phosphatase superfamily"/>
    <property type="match status" value="1"/>
</dbReference>
<reference evidence="2 3" key="1">
    <citation type="submission" date="2018-11" db="EMBL/GenBank/DDBJ databases">
        <title>The draft genome sequence of Amphritea opalescens ANRC-JH13T.</title>
        <authorList>
            <person name="Fang Z."/>
            <person name="Zhang Y."/>
            <person name="Han X."/>
        </authorList>
    </citation>
    <scope>NUCLEOTIDE SEQUENCE [LARGE SCALE GENOMIC DNA]</scope>
    <source>
        <strain evidence="2 3">ANRC-JH13</strain>
    </source>
</reference>
<evidence type="ECO:0000259" key="1">
    <source>
        <dbReference type="Pfam" id="PF04273"/>
    </source>
</evidence>
<name>A0A430KS35_9GAMM</name>
<comment type="caution">
    <text evidence="2">The sequence shown here is derived from an EMBL/GenBank/DDBJ whole genome shotgun (WGS) entry which is preliminary data.</text>
</comment>
<gene>
    <name evidence="2" type="ORF">EH243_06945</name>
</gene>
<dbReference type="Pfam" id="PF04273">
    <property type="entry name" value="BLH_phosphatase"/>
    <property type="match status" value="1"/>
</dbReference>
<evidence type="ECO:0000313" key="2">
    <source>
        <dbReference type="EMBL" id="RTE66325.1"/>
    </source>
</evidence>
<organism evidence="2 3">
    <name type="scientific">Amphritea opalescens</name>
    <dbReference type="NCBI Taxonomy" id="2490544"/>
    <lineage>
        <taxon>Bacteria</taxon>
        <taxon>Pseudomonadati</taxon>
        <taxon>Pseudomonadota</taxon>
        <taxon>Gammaproteobacteria</taxon>
        <taxon>Oceanospirillales</taxon>
        <taxon>Oceanospirillaceae</taxon>
        <taxon>Amphritea</taxon>
    </lineage>
</organism>